<dbReference type="InterPro" id="IPR045125">
    <property type="entry name" value="Sub1/Tcp4-like"/>
</dbReference>
<dbReference type="Pfam" id="PF02229">
    <property type="entry name" value="PC4"/>
    <property type="match status" value="1"/>
</dbReference>
<dbReference type="PANTHER" id="PTHR13215">
    <property type="entry name" value="RNA POLYMERASE II TRANSCRIPTIONAL COACTIVATOR"/>
    <property type="match status" value="1"/>
</dbReference>
<feature type="region of interest" description="Disordered" evidence="7">
    <location>
        <begin position="1"/>
        <end position="44"/>
    </location>
</feature>
<dbReference type="GO" id="GO:0003677">
    <property type="term" value="F:DNA binding"/>
    <property type="evidence" value="ECO:0007669"/>
    <property type="project" value="UniProtKB-KW"/>
</dbReference>
<dbReference type="InterPro" id="IPR009044">
    <property type="entry name" value="ssDNA-bd_transcriptional_reg"/>
</dbReference>
<keyword evidence="10" id="KW-1185">Reference proteome</keyword>
<evidence type="ECO:0000313" key="9">
    <source>
        <dbReference type="EMBL" id="KAF6170530.1"/>
    </source>
</evidence>
<evidence type="ECO:0000259" key="8">
    <source>
        <dbReference type="Pfam" id="PF02229"/>
    </source>
</evidence>
<proteinExistence type="inferred from homology"/>
<accession>A0A7J7NU06</accession>
<reference evidence="9 10" key="1">
    <citation type="journal article" date="2020" name="IScience">
        <title>Genome Sequencing of the Endangered Kingdonia uniflora (Circaeasteraceae, Ranunculales) Reveals Potential Mechanisms of Evolutionary Specialization.</title>
        <authorList>
            <person name="Sun Y."/>
            <person name="Deng T."/>
            <person name="Zhang A."/>
            <person name="Moore M.J."/>
            <person name="Landis J.B."/>
            <person name="Lin N."/>
            <person name="Zhang H."/>
            <person name="Zhang X."/>
            <person name="Huang J."/>
            <person name="Zhang X."/>
            <person name="Sun H."/>
            <person name="Wang H."/>
        </authorList>
    </citation>
    <scope>NUCLEOTIDE SEQUENCE [LARGE SCALE GENOMIC DNA]</scope>
    <source>
        <strain evidence="9">TB1705</strain>
        <tissue evidence="9">Leaf</tissue>
    </source>
</reference>
<comment type="caution">
    <text evidence="9">The sequence shown here is derived from an EMBL/GenBank/DDBJ whole genome shotgun (WGS) entry which is preliminary data.</text>
</comment>
<comment type="subcellular location">
    <subcellularLocation>
        <location evidence="1">Nucleus</location>
    </subcellularLocation>
</comment>
<dbReference type="GO" id="GO:0060261">
    <property type="term" value="P:positive regulation of transcription initiation by RNA polymerase II"/>
    <property type="evidence" value="ECO:0007669"/>
    <property type="project" value="InterPro"/>
</dbReference>
<sequence length="172" mass="19128">MSGRGKGSGWGWGRGRGKRKDEGDSDGGGEGGGPARKVAKTEDSSDDSVFVCEISNNRRVSVRSWQGKPMVDIREFYVKDGKQLPGKKGLFHAPNQTDWHEIREALLIGPLWIEFKSIVGAIIENCSVVTLRPYMLWKKGLEDYQSQGLRTGISLSLDQVLFLTFPLRNRSS</sequence>
<evidence type="ECO:0000256" key="7">
    <source>
        <dbReference type="SAM" id="MobiDB-lite"/>
    </source>
</evidence>
<dbReference type="GO" id="GO:0003713">
    <property type="term" value="F:transcription coactivator activity"/>
    <property type="evidence" value="ECO:0007669"/>
    <property type="project" value="InterPro"/>
</dbReference>
<feature type="domain" description="Transcriptional coactivator p15 (PC4) C-terminal" evidence="8">
    <location>
        <begin position="52"/>
        <end position="90"/>
    </location>
</feature>
<dbReference type="Gene3D" id="2.30.31.10">
    <property type="entry name" value="Transcriptional Coactivator Pc4, Chain A"/>
    <property type="match status" value="1"/>
</dbReference>
<dbReference type="OrthoDB" id="2505440at2759"/>
<name>A0A7J7NU06_9MAGN</name>
<feature type="compositionally biased region" description="Gly residues" evidence="7">
    <location>
        <begin position="1"/>
        <end position="14"/>
    </location>
</feature>
<evidence type="ECO:0000256" key="2">
    <source>
        <dbReference type="ARBA" id="ARBA00009001"/>
    </source>
</evidence>
<evidence type="ECO:0000256" key="3">
    <source>
        <dbReference type="ARBA" id="ARBA00023015"/>
    </source>
</evidence>
<keyword evidence="3" id="KW-0805">Transcription regulation</keyword>
<dbReference type="Proteomes" id="UP000541444">
    <property type="component" value="Unassembled WGS sequence"/>
</dbReference>
<dbReference type="SUPFAM" id="SSF54447">
    <property type="entry name" value="ssDNA-binding transcriptional regulator domain"/>
    <property type="match status" value="1"/>
</dbReference>
<evidence type="ECO:0000256" key="6">
    <source>
        <dbReference type="ARBA" id="ARBA00023242"/>
    </source>
</evidence>
<evidence type="ECO:0000256" key="5">
    <source>
        <dbReference type="ARBA" id="ARBA00023163"/>
    </source>
</evidence>
<dbReference type="GO" id="GO:0005634">
    <property type="term" value="C:nucleus"/>
    <property type="evidence" value="ECO:0007669"/>
    <property type="project" value="UniProtKB-SubCell"/>
</dbReference>
<comment type="similarity">
    <text evidence="2">Belongs to the transcriptional coactivator PC4 family.</text>
</comment>
<organism evidence="9 10">
    <name type="scientific">Kingdonia uniflora</name>
    <dbReference type="NCBI Taxonomy" id="39325"/>
    <lineage>
        <taxon>Eukaryota</taxon>
        <taxon>Viridiplantae</taxon>
        <taxon>Streptophyta</taxon>
        <taxon>Embryophyta</taxon>
        <taxon>Tracheophyta</taxon>
        <taxon>Spermatophyta</taxon>
        <taxon>Magnoliopsida</taxon>
        <taxon>Ranunculales</taxon>
        <taxon>Circaeasteraceae</taxon>
        <taxon>Kingdonia</taxon>
    </lineage>
</organism>
<keyword evidence="4" id="KW-0238">DNA-binding</keyword>
<dbReference type="EMBL" id="JACGCM010000580">
    <property type="protein sequence ID" value="KAF6170530.1"/>
    <property type="molecule type" value="Genomic_DNA"/>
</dbReference>
<keyword evidence="6" id="KW-0539">Nucleus</keyword>
<protein>
    <recommendedName>
        <fullName evidence="8">Transcriptional coactivator p15 (PC4) C-terminal domain-containing protein</fullName>
    </recommendedName>
</protein>
<gene>
    <name evidence="9" type="ORF">GIB67_031938</name>
</gene>
<dbReference type="AlphaFoldDB" id="A0A7J7NU06"/>
<evidence type="ECO:0000256" key="4">
    <source>
        <dbReference type="ARBA" id="ARBA00023125"/>
    </source>
</evidence>
<dbReference type="InterPro" id="IPR003173">
    <property type="entry name" value="PC4_C"/>
</dbReference>
<evidence type="ECO:0000313" key="10">
    <source>
        <dbReference type="Proteomes" id="UP000541444"/>
    </source>
</evidence>
<keyword evidence="5" id="KW-0804">Transcription</keyword>
<evidence type="ECO:0000256" key="1">
    <source>
        <dbReference type="ARBA" id="ARBA00004123"/>
    </source>
</evidence>